<reference evidence="2 3" key="1">
    <citation type="journal article" date="2015" name="Genome Announc.">
        <title>Genome sequence and annotation of Trichoderma parareesei, the ancestor of the cellulase producer Trichoderma reesei.</title>
        <authorList>
            <person name="Yang D."/>
            <person name="Pomraning K."/>
            <person name="Kopchinskiy A."/>
            <person name="Karimi Aghcheh R."/>
            <person name="Atanasova L."/>
            <person name="Chenthamara K."/>
            <person name="Baker S.E."/>
            <person name="Zhang R."/>
            <person name="Shen Q."/>
            <person name="Freitag M."/>
            <person name="Kubicek C.P."/>
            <person name="Druzhinina I.S."/>
        </authorList>
    </citation>
    <scope>NUCLEOTIDE SEQUENCE [LARGE SCALE GENOMIC DNA]</scope>
    <source>
        <strain evidence="2 3">CBS 125925</strain>
    </source>
</reference>
<feature type="region of interest" description="Disordered" evidence="1">
    <location>
        <begin position="162"/>
        <end position="340"/>
    </location>
</feature>
<dbReference type="AlphaFoldDB" id="A0A2H2ZD46"/>
<evidence type="ECO:0000313" key="2">
    <source>
        <dbReference type="EMBL" id="OTA04969.1"/>
    </source>
</evidence>
<evidence type="ECO:0000256" key="1">
    <source>
        <dbReference type="SAM" id="MobiDB-lite"/>
    </source>
</evidence>
<protein>
    <submittedName>
        <fullName evidence="2">Uncharacterized protein</fullName>
    </submittedName>
</protein>
<feature type="region of interest" description="Disordered" evidence="1">
    <location>
        <begin position="137"/>
        <end position="156"/>
    </location>
</feature>
<feature type="region of interest" description="Disordered" evidence="1">
    <location>
        <begin position="1"/>
        <end position="107"/>
    </location>
</feature>
<sequence>MNKRKSVVDGEQAQSCKKPKLEPLDDAPDTQAVDTGTTSSALSSSAAPKVSASAPASSSSGPASANAATSEAHGAHGAPAPERRNKRKAADDANSSQAHWPEKKRIQIDWENFDLEAFEALGRGKSPPKLNFEWKRHVYKPRPPPTPFQQAFRNAPNEVRAIFAAWPQTDSEDERERNGLPSPGSSVNGDAVQQPAAAPAPAPAPGAHYLISIPRPAPQPAPQPEEAAGPSKPNTREPMARHASVSGITQGYSPSSRSSSASPPPRWMGASSSRPRLNKGKAPATRSGTETRHAPQSSEKQMPPLDKRKKKKTLHGHKHRKDQDSGPHAKHLEGFLLSTRSSRRGGKCELWYLGDDGVATRSVNKK</sequence>
<name>A0A2H2ZD46_TRIPA</name>
<proteinExistence type="predicted"/>
<feature type="compositionally biased region" description="Basic and acidic residues" evidence="1">
    <location>
        <begin position="321"/>
        <end position="333"/>
    </location>
</feature>
<organism evidence="2 3">
    <name type="scientific">Trichoderma parareesei</name>
    <name type="common">Filamentous fungus</name>
    <dbReference type="NCBI Taxonomy" id="858221"/>
    <lineage>
        <taxon>Eukaryota</taxon>
        <taxon>Fungi</taxon>
        <taxon>Dikarya</taxon>
        <taxon>Ascomycota</taxon>
        <taxon>Pezizomycotina</taxon>
        <taxon>Sordariomycetes</taxon>
        <taxon>Hypocreomycetidae</taxon>
        <taxon>Hypocreales</taxon>
        <taxon>Hypocreaceae</taxon>
        <taxon>Trichoderma</taxon>
    </lineage>
</organism>
<dbReference type="EMBL" id="LFMI01000556">
    <property type="protein sequence ID" value="OTA04969.1"/>
    <property type="molecule type" value="Genomic_DNA"/>
</dbReference>
<feature type="compositionally biased region" description="Basic residues" evidence="1">
    <location>
        <begin position="307"/>
        <end position="320"/>
    </location>
</feature>
<gene>
    <name evidence="2" type="ORF">A9Z42_0055870</name>
</gene>
<feature type="compositionally biased region" description="Low complexity" evidence="1">
    <location>
        <begin position="39"/>
        <end position="70"/>
    </location>
</feature>
<comment type="caution">
    <text evidence="2">The sequence shown here is derived from an EMBL/GenBank/DDBJ whole genome shotgun (WGS) entry which is preliminary data.</text>
</comment>
<keyword evidence="3" id="KW-1185">Reference proteome</keyword>
<dbReference type="Proteomes" id="UP000219286">
    <property type="component" value="Unassembled WGS sequence"/>
</dbReference>
<dbReference type="OrthoDB" id="4900266at2759"/>
<evidence type="ECO:0000313" key="3">
    <source>
        <dbReference type="Proteomes" id="UP000219286"/>
    </source>
</evidence>
<accession>A0A2H2ZD46</accession>